<dbReference type="Proteomes" id="UP001227230">
    <property type="component" value="Chromosome 19"/>
</dbReference>
<evidence type="ECO:0000313" key="7">
    <source>
        <dbReference type="Proteomes" id="UP001227230"/>
    </source>
</evidence>
<sequence length="519" mass="58416">METARAIKMIKMQNPNCLVMVDNCYGEFSENVEPPMVGADLIAGSLIKNHGGTIAPCGGYVAGKEKWVKAAAARLSAPGLGMDCGSTPGDIMQTFFQGLFLSHQMVGEAIKGGFLIAEVMASKGFKVQPPPRVPRHDTVQAVQLGTRECLLAFCEAVQRSSPVGSFTRPVVGSTPGYASEVILADRTFIDGSISELSCDGLLREPFAMFCQGGSHWTQWRLVLGEHVDAPFVVFSNLHKLINLTYTLGRIFIFCGFDFSETPNTLYSYNESRTTYSAGIQFLCDANHAFYNFQGSKAFFMLLESIKECYEALVIAKFLALMYSYLNISISKNIVPDEIKGRQIHHSFPMTLFQPHTVHLNHHTLKLLKYWTWQFVIVRPVCSILMITLQVLRIYPSWVSWTFTIILNISVSVALYSLVLFYHVFAKELEPHKPLAKFLCVKGIVFFCFWQGVLLDILMAMGMIKSHHFWLEVEQIEEALQNVMVCVEMVFFSIFQQYAFNVAPYRDDTTSTMKSDKKKD</sequence>
<evidence type="ECO:0000256" key="2">
    <source>
        <dbReference type="ARBA" id="ARBA00022692"/>
    </source>
</evidence>
<keyword evidence="4 5" id="KW-0472">Membrane</keyword>
<evidence type="ECO:0000256" key="4">
    <source>
        <dbReference type="ARBA" id="ARBA00023136"/>
    </source>
</evidence>
<evidence type="ECO:0000256" key="5">
    <source>
        <dbReference type="SAM" id="Phobius"/>
    </source>
</evidence>
<dbReference type="SUPFAM" id="SSF53383">
    <property type="entry name" value="PLP-dependent transferases"/>
    <property type="match status" value="1"/>
</dbReference>
<dbReference type="InterPro" id="IPR015421">
    <property type="entry name" value="PyrdxlP-dep_Trfase_major"/>
</dbReference>
<dbReference type="Gene3D" id="3.40.640.10">
    <property type="entry name" value="Type I PLP-dependent aspartate aminotransferase-like (Major domain)"/>
    <property type="match status" value="1"/>
</dbReference>
<accession>A0ABY9DYC3</accession>
<evidence type="ECO:0000256" key="3">
    <source>
        <dbReference type="ARBA" id="ARBA00022989"/>
    </source>
</evidence>
<name>A0ABY9DYC3_VITVI</name>
<protein>
    <submittedName>
        <fullName evidence="6">Uncharacterized protein</fullName>
    </submittedName>
</protein>
<dbReference type="PANTHER" id="PTHR46658:SF1">
    <property type="entry name" value="CYS OR MET METABOLISM PYRIDOXAL-PHOSPHATE-DEPENDENT ENZYME"/>
    <property type="match status" value="1"/>
</dbReference>
<organism evidence="6 7">
    <name type="scientific">Vitis vinifera</name>
    <name type="common">Grape</name>
    <dbReference type="NCBI Taxonomy" id="29760"/>
    <lineage>
        <taxon>Eukaryota</taxon>
        <taxon>Viridiplantae</taxon>
        <taxon>Streptophyta</taxon>
        <taxon>Embryophyta</taxon>
        <taxon>Tracheophyta</taxon>
        <taxon>Spermatophyta</taxon>
        <taxon>Magnoliopsida</taxon>
        <taxon>eudicotyledons</taxon>
        <taxon>Gunneridae</taxon>
        <taxon>Pentapetalae</taxon>
        <taxon>rosids</taxon>
        <taxon>Vitales</taxon>
        <taxon>Vitaceae</taxon>
        <taxon>Viteae</taxon>
        <taxon>Vitis</taxon>
    </lineage>
</organism>
<reference evidence="6 7" key="1">
    <citation type="journal article" date="2023" name="Hortic Res">
        <title>The complete reference genome for grapevine (Vitis vinifera L.) genetics and breeding.</title>
        <authorList>
            <person name="Shi X."/>
            <person name="Cao S."/>
            <person name="Wang X."/>
            <person name="Huang S."/>
            <person name="Wang Y."/>
            <person name="Liu Z."/>
            <person name="Liu W."/>
            <person name="Leng X."/>
            <person name="Peng Y."/>
            <person name="Wang N."/>
            <person name="Wang Y."/>
            <person name="Ma Z."/>
            <person name="Xu X."/>
            <person name="Zhang F."/>
            <person name="Xue H."/>
            <person name="Zhong H."/>
            <person name="Wang Y."/>
            <person name="Zhang K."/>
            <person name="Velt A."/>
            <person name="Avia K."/>
            <person name="Holtgrawe D."/>
            <person name="Grimplet J."/>
            <person name="Matus J.T."/>
            <person name="Ware D."/>
            <person name="Wu X."/>
            <person name="Wang H."/>
            <person name="Liu C."/>
            <person name="Fang Y."/>
            <person name="Rustenholz C."/>
            <person name="Cheng Z."/>
            <person name="Xiao H."/>
            <person name="Zhou Y."/>
        </authorList>
    </citation>
    <scope>NUCLEOTIDE SEQUENCE [LARGE SCALE GENOMIC DNA]</scope>
    <source>
        <strain evidence="7">cv. Pinot noir / PN40024</strain>
        <tissue evidence="6">Leaf</tissue>
    </source>
</reference>
<evidence type="ECO:0000313" key="6">
    <source>
        <dbReference type="EMBL" id="WKA12201.1"/>
    </source>
</evidence>
<dbReference type="SMART" id="SM01417">
    <property type="entry name" value="Solute_trans_a"/>
    <property type="match status" value="1"/>
</dbReference>
<dbReference type="EMBL" id="CP126666">
    <property type="protein sequence ID" value="WKA12201.1"/>
    <property type="molecule type" value="Genomic_DNA"/>
</dbReference>
<keyword evidence="7" id="KW-1185">Reference proteome</keyword>
<gene>
    <name evidence="6" type="ORF">VitviT2T_029617</name>
</gene>
<dbReference type="Gene3D" id="3.90.1150.60">
    <property type="entry name" value="Methioning gamme-lyase, C-terminal domain"/>
    <property type="match status" value="1"/>
</dbReference>
<proteinExistence type="predicted"/>
<feature type="transmembrane region" description="Helical" evidence="5">
    <location>
        <begin position="443"/>
        <end position="463"/>
    </location>
</feature>
<comment type="subcellular location">
    <subcellularLocation>
        <location evidence="1">Membrane</location>
        <topology evidence="1">Multi-pass membrane protein</topology>
    </subcellularLocation>
</comment>
<keyword evidence="2 5" id="KW-0812">Transmembrane</keyword>
<dbReference type="PANTHER" id="PTHR46658">
    <property type="entry name" value="CYS OR MET METABOLISM PYRIDOXAL-PHOSPHATE-DEPENDENT ENZYME"/>
    <property type="match status" value="1"/>
</dbReference>
<dbReference type="InterPro" id="IPR015424">
    <property type="entry name" value="PyrdxlP-dep_Trfase"/>
</dbReference>
<evidence type="ECO:0000256" key="1">
    <source>
        <dbReference type="ARBA" id="ARBA00004141"/>
    </source>
</evidence>
<dbReference type="InterPro" id="IPR005178">
    <property type="entry name" value="Ostalpha/TMEM184C"/>
</dbReference>
<keyword evidence="3 5" id="KW-1133">Transmembrane helix</keyword>
<dbReference type="Pfam" id="PF03619">
    <property type="entry name" value="Solute_trans_a"/>
    <property type="match status" value="1"/>
</dbReference>
<dbReference type="Pfam" id="PF06838">
    <property type="entry name" value="Met_gamma_lyase"/>
    <property type="match status" value="1"/>
</dbReference>
<feature type="transmembrane region" description="Helical" evidence="5">
    <location>
        <begin position="400"/>
        <end position="423"/>
    </location>
</feature>
<feature type="transmembrane region" description="Helical" evidence="5">
    <location>
        <begin position="369"/>
        <end position="388"/>
    </location>
</feature>
<dbReference type="InterPro" id="IPR009651">
    <property type="entry name" value="Met_g_lyase_put"/>
</dbReference>